<accession>A0ABS7WUQ8</accession>
<reference evidence="3 4" key="1">
    <citation type="submission" date="2021-05" db="EMBL/GenBank/DDBJ databases">
        <title>Petroleum and Energy Research Collection (APPE): ex situ preservation of microbial diversity associated with the oil industry and exploitation of its biotechnological potential.</title>
        <authorList>
            <person name="Paixao C.T.M."/>
            <person name="Gomes M.B."/>
            <person name="Oliveira V.M."/>
        </authorList>
    </citation>
    <scope>NUCLEOTIDE SEQUENCE [LARGE SCALE GENOMIC DNA]</scope>
    <source>
        <strain evidence="3 4">LIT2</strain>
    </source>
</reference>
<dbReference type="RefSeq" id="WP_224420063.1">
    <property type="nucleotide sequence ID" value="NZ_JAGXFD010000001.1"/>
</dbReference>
<dbReference type="Pfam" id="PF03779">
    <property type="entry name" value="SPW"/>
    <property type="match status" value="1"/>
</dbReference>
<comment type="caution">
    <text evidence="3">The sequence shown here is derived from an EMBL/GenBank/DDBJ whole genome shotgun (WGS) entry which is preliminary data.</text>
</comment>
<organism evidence="3 4">
    <name type="scientific">Modicisalibacter tunisiensis</name>
    <dbReference type="NCBI Taxonomy" id="390637"/>
    <lineage>
        <taxon>Bacteria</taxon>
        <taxon>Pseudomonadati</taxon>
        <taxon>Pseudomonadota</taxon>
        <taxon>Gammaproteobacteria</taxon>
        <taxon>Oceanospirillales</taxon>
        <taxon>Halomonadaceae</taxon>
        <taxon>Modicisalibacter</taxon>
    </lineage>
</organism>
<keyword evidence="4" id="KW-1185">Reference proteome</keyword>
<feature type="transmembrane region" description="Helical" evidence="1">
    <location>
        <begin position="65"/>
        <end position="85"/>
    </location>
</feature>
<proteinExistence type="predicted"/>
<protein>
    <submittedName>
        <fullName evidence="3">SPW repeat protein</fullName>
    </submittedName>
</protein>
<keyword evidence="1" id="KW-0812">Transmembrane</keyword>
<name>A0ABS7WUQ8_9GAMM</name>
<sequence>MKTAQLHSRWRDRIMLLFGAWLAVSPYVLGFAATASLAMWSTLVVGLALIAMSALAIWKQKPWEEWLLLALGVWLLAAPFVLGFLGLTNAALNSFVMGVLVGGDAIWSLIEMKGSGRGHGGRPA</sequence>
<evidence type="ECO:0000313" key="3">
    <source>
        <dbReference type="EMBL" id="MBZ9566341.1"/>
    </source>
</evidence>
<keyword evidence="1" id="KW-0472">Membrane</keyword>
<keyword evidence="1" id="KW-1133">Transmembrane helix</keyword>
<gene>
    <name evidence="3" type="ORF">KGQ91_01355</name>
</gene>
<evidence type="ECO:0000259" key="2">
    <source>
        <dbReference type="Pfam" id="PF03779"/>
    </source>
</evidence>
<feature type="transmembrane region" description="Helical" evidence="1">
    <location>
        <begin position="40"/>
        <end position="58"/>
    </location>
</feature>
<evidence type="ECO:0000256" key="1">
    <source>
        <dbReference type="SAM" id="Phobius"/>
    </source>
</evidence>
<feature type="domain" description="SPW repeat-containing integral membrane" evidence="2">
    <location>
        <begin position="10"/>
        <end position="101"/>
    </location>
</feature>
<dbReference type="InterPro" id="IPR005530">
    <property type="entry name" value="SPW"/>
</dbReference>
<dbReference type="EMBL" id="JAGXFD010000001">
    <property type="protein sequence ID" value="MBZ9566341.1"/>
    <property type="molecule type" value="Genomic_DNA"/>
</dbReference>
<dbReference type="Proteomes" id="UP001319883">
    <property type="component" value="Unassembled WGS sequence"/>
</dbReference>
<evidence type="ECO:0000313" key="4">
    <source>
        <dbReference type="Proteomes" id="UP001319883"/>
    </source>
</evidence>